<protein>
    <submittedName>
        <fullName evidence="3">Rab-like protein 3</fullName>
    </submittedName>
</protein>
<dbReference type="PROSITE" id="PS51419">
    <property type="entry name" value="RAB"/>
    <property type="match status" value="1"/>
</dbReference>
<dbReference type="Gene3D" id="3.40.50.300">
    <property type="entry name" value="P-loop containing nucleotide triphosphate hydrolases"/>
    <property type="match status" value="1"/>
</dbReference>
<dbReference type="GO" id="GO:0003924">
    <property type="term" value="F:GTPase activity"/>
    <property type="evidence" value="ECO:0007669"/>
    <property type="project" value="InterPro"/>
</dbReference>
<name>A0A9X6RLY1_HYPEX</name>
<dbReference type="InterPro" id="IPR027417">
    <property type="entry name" value="P-loop_NTPase"/>
</dbReference>
<evidence type="ECO:0000256" key="2">
    <source>
        <dbReference type="ARBA" id="ARBA00023134"/>
    </source>
</evidence>
<dbReference type="OrthoDB" id="5914890at2759"/>
<dbReference type="EMBL" id="MTYJ01000286">
    <property type="protein sequence ID" value="OWA52789.1"/>
    <property type="molecule type" value="Genomic_DNA"/>
</dbReference>
<proteinExistence type="predicted"/>
<reference evidence="4" key="1">
    <citation type="submission" date="2017-01" db="EMBL/GenBank/DDBJ databases">
        <title>Comparative genomics of anhydrobiosis in the tardigrade Hypsibius dujardini.</title>
        <authorList>
            <person name="Yoshida Y."/>
            <person name="Koutsovoulos G."/>
            <person name="Laetsch D."/>
            <person name="Stevens L."/>
            <person name="Kumar S."/>
            <person name="Horikawa D."/>
            <person name="Ishino K."/>
            <person name="Komine S."/>
            <person name="Tomita M."/>
            <person name="Blaxter M."/>
            <person name="Arakawa K."/>
        </authorList>
    </citation>
    <scope>NUCLEOTIDE SEQUENCE [LARGE SCALE GENOMIC DNA]</scope>
    <source>
        <strain evidence="4">Z151</strain>
    </source>
</reference>
<evidence type="ECO:0000256" key="1">
    <source>
        <dbReference type="ARBA" id="ARBA00022741"/>
    </source>
</evidence>
<dbReference type="SUPFAM" id="SSF52540">
    <property type="entry name" value="P-loop containing nucleoside triphosphate hydrolases"/>
    <property type="match status" value="1"/>
</dbReference>
<keyword evidence="4" id="KW-1185">Reference proteome</keyword>
<keyword evidence="2" id="KW-0342">GTP-binding</keyword>
<organism evidence="3 4">
    <name type="scientific">Hypsibius exemplaris</name>
    <name type="common">Freshwater tardigrade</name>
    <dbReference type="NCBI Taxonomy" id="2072580"/>
    <lineage>
        <taxon>Eukaryota</taxon>
        <taxon>Metazoa</taxon>
        <taxon>Ecdysozoa</taxon>
        <taxon>Tardigrada</taxon>
        <taxon>Eutardigrada</taxon>
        <taxon>Parachela</taxon>
        <taxon>Hypsibioidea</taxon>
        <taxon>Hypsibiidae</taxon>
        <taxon>Hypsibius</taxon>
    </lineage>
</organism>
<evidence type="ECO:0000313" key="4">
    <source>
        <dbReference type="Proteomes" id="UP000192578"/>
    </source>
</evidence>
<dbReference type="PANTHER" id="PTHR24073">
    <property type="entry name" value="DRAB5-RELATED"/>
    <property type="match status" value="1"/>
</dbReference>
<evidence type="ECO:0000313" key="3">
    <source>
        <dbReference type="EMBL" id="OWA52789.1"/>
    </source>
</evidence>
<comment type="caution">
    <text evidence="3">The sequence shown here is derived from an EMBL/GenBank/DDBJ whole genome shotgun (WGS) entry which is preliminary data.</text>
</comment>
<dbReference type="PRINTS" id="PR00449">
    <property type="entry name" value="RASTRNSFRMNG"/>
</dbReference>
<dbReference type="InterPro" id="IPR001806">
    <property type="entry name" value="Small_GTPase"/>
</dbReference>
<sequence>MSIDSARVLVVGDVAAGKTSLIRLLARGQPVDDAPNPTVGCELEILLHKYEPEASRDTGNGLLPAPWDIRSTTGSRRSEPKDYFIEFLEIGATHSHAVTRRMFYHDYSGIILVYDLTSPRSCQRLSEWRQELQQYSFEHLDLTADGQIRVPEVVTGSGEDSRKAVPSRRIPILVVGTKADQTNAIKAEHRFWIDKILNETGAREIRLSTNRCTDLSLTSDNWEKLDSFYNKVVDNKFSALFPSVIAPSSPDTRPRSYSKYRHPVM</sequence>
<dbReference type="Proteomes" id="UP000192578">
    <property type="component" value="Unassembled WGS sequence"/>
</dbReference>
<dbReference type="AlphaFoldDB" id="A0A9X6RLY1"/>
<dbReference type="GO" id="GO:0005525">
    <property type="term" value="F:GTP binding"/>
    <property type="evidence" value="ECO:0007669"/>
    <property type="project" value="UniProtKB-KW"/>
</dbReference>
<accession>A0A9X6RLY1</accession>
<gene>
    <name evidence="3" type="ORF">BV898_17231</name>
</gene>
<keyword evidence="1" id="KW-0547">Nucleotide-binding</keyword>
<dbReference type="Pfam" id="PF00071">
    <property type="entry name" value="Ras"/>
    <property type="match status" value="1"/>
</dbReference>